<sequence length="35" mass="3993">MAQNKLLLIWFFFLITIPIVLSGQSPSRDKMPAIC</sequence>
<accession>A0A381Z4W9</accession>
<feature type="non-terminal residue" evidence="1">
    <location>
        <position position="35"/>
    </location>
</feature>
<name>A0A381Z4W9_9ZZZZ</name>
<dbReference type="AlphaFoldDB" id="A0A381Z4W9"/>
<reference evidence="1" key="1">
    <citation type="submission" date="2018-05" db="EMBL/GenBank/DDBJ databases">
        <authorList>
            <person name="Lanie J.A."/>
            <person name="Ng W.-L."/>
            <person name="Kazmierczak K.M."/>
            <person name="Andrzejewski T.M."/>
            <person name="Davidsen T.M."/>
            <person name="Wayne K.J."/>
            <person name="Tettelin H."/>
            <person name="Glass J.I."/>
            <person name="Rusch D."/>
            <person name="Podicherti R."/>
            <person name="Tsui H.-C.T."/>
            <person name="Winkler M.E."/>
        </authorList>
    </citation>
    <scope>NUCLEOTIDE SEQUENCE</scope>
</reference>
<dbReference type="EMBL" id="UINC01019946">
    <property type="protein sequence ID" value="SVA84239.1"/>
    <property type="molecule type" value="Genomic_DNA"/>
</dbReference>
<proteinExistence type="predicted"/>
<organism evidence="1">
    <name type="scientific">marine metagenome</name>
    <dbReference type="NCBI Taxonomy" id="408172"/>
    <lineage>
        <taxon>unclassified sequences</taxon>
        <taxon>metagenomes</taxon>
        <taxon>ecological metagenomes</taxon>
    </lineage>
</organism>
<protein>
    <submittedName>
        <fullName evidence="1">Uncharacterized protein</fullName>
    </submittedName>
</protein>
<gene>
    <name evidence="1" type="ORF">METZ01_LOCUS137093</name>
</gene>
<evidence type="ECO:0000313" key="1">
    <source>
        <dbReference type="EMBL" id="SVA84239.1"/>
    </source>
</evidence>